<proteinExistence type="predicted"/>
<sequence length="262" mass="26895">MPVTDVVLGILAGPMAAAGLAKLVSPAEKLQWPIRHPVLRAPHGPKLVGVAEFTVAAIAILASERWAAVAVAVAYVSLAAVAFWLRGQKCACFGAARLAAVGRTHVSLNAVGAVVAAMVVIAGGAGPSFTVTRLGVTAGAAVGIFGLILILDRRREAAATATPPCDERIYGVRMYEAEDCPACRALKELIGKMDPIRHRTIEKVTVAMGEKLPAEVEGLGIPCAVGLDAGGKAVCVPAEGIGAVKRLIESVTIPTTVVASDR</sequence>
<gene>
    <name evidence="2" type="ORF">OG913_30105</name>
</gene>
<feature type="transmembrane region" description="Helical" evidence="1">
    <location>
        <begin position="106"/>
        <end position="125"/>
    </location>
</feature>
<feature type="transmembrane region" description="Helical" evidence="1">
    <location>
        <begin position="67"/>
        <end position="85"/>
    </location>
</feature>
<evidence type="ECO:0008006" key="4">
    <source>
        <dbReference type="Google" id="ProtNLM"/>
    </source>
</evidence>
<reference evidence="2" key="1">
    <citation type="submission" date="2022-10" db="EMBL/GenBank/DDBJ databases">
        <title>The complete genomes of actinobacterial strains from the NBC collection.</title>
        <authorList>
            <person name="Joergensen T.S."/>
            <person name="Alvarez Arevalo M."/>
            <person name="Sterndorff E.B."/>
            <person name="Faurdal D."/>
            <person name="Vuksanovic O."/>
            <person name="Mourched A.-S."/>
            <person name="Charusanti P."/>
            <person name="Shaw S."/>
            <person name="Blin K."/>
            <person name="Weber T."/>
        </authorList>
    </citation>
    <scope>NUCLEOTIDE SEQUENCE</scope>
    <source>
        <strain evidence="2">NBC_00254</strain>
    </source>
</reference>
<evidence type="ECO:0000256" key="1">
    <source>
        <dbReference type="SAM" id="Phobius"/>
    </source>
</evidence>
<dbReference type="RefSeq" id="WP_328708892.1">
    <property type="nucleotide sequence ID" value="NZ_CP108085.1"/>
</dbReference>
<name>A0ABZ1SN39_9ACTN</name>
<accession>A0ABZ1SN39</accession>
<evidence type="ECO:0000313" key="2">
    <source>
        <dbReference type="EMBL" id="WUP73613.1"/>
    </source>
</evidence>
<organism evidence="2 3">
    <name type="scientific">Microbispora hainanensis</name>
    <dbReference type="NCBI Taxonomy" id="568844"/>
    <lineage>
        <taxon>Bacteria</taxon>
        <taxon>Bacillati</taxon>
        <taxon>Actinomycetota</taxon>
        <taxon>Actinomycetes</taxon>
        <taxon>Streptosporangiales</taxon>
        <taxon>Streptosporangiaceae</taxon>
        <taxon>Microbispora</taxon>
    </lineage>
</organism>
<dbReference type="EMBL" id="CP108085">
    <property type="protein sequence ID" value="WUP73613.1"/>
    <property type="molecule type" value="Genomic_DNA"/>
</dbReference>
<feature type="transmembrane region" description="Helical" evidence="1">
    <location>
        <begin position="131"/>
        <end position="151"/>
    </location>
</feature>
<evidence type="ECO:0000313" key="3">
    <source>
        <dbReference type="Proteomes" id="UP001432011"/>
    </source>
</evidence>
<keyword evidence="1" id="KW-0472">Membrane</keyword>
<protein>
    <recommendedName>
        <fullName evidence="4">Methylamine utilization protein MauE</fullName>
    </recommendedName>
</protein>
<dbReference type="Proteomes" id="UP001432011">
    <property type="component" value="Chromosome"/>
</dbReference>
<keyword evidence="1" id="KW-0812">Transmembrane</keyword>
<keyword evidence="3" id="KW-1185">Reference proteome</keyword>
<keyword evidence="1" id="KW-1133">Transmembrane helix</keyword>